<dbReference type="STRING" id="500633.CLOHIR_00317"/>
<keyword evidence="1" id="KW-0812">Transmembrane</keyword>
<dbReference type="PANTHER" id="PTHR40448">
    <property type="entry name" value="TWO-COMPONENT SENSOR HISTIDINE KINASE"/>
    <property type="match status" value="1"/>
</dbReference>
<keyword evidence="1" id="KW-1133">Transmembrane helix</keyword>
<dbReference type="Pfam" id="PF14501">
    <property type="entry name" value="HATPase_c_5"/>
    <property type="match status" value="1"/>
</dbReference>
<dbReference type="Gene3D" id="3.30.565.10">
    <property type="entry name" value="Histidine kinase-like ATPase, C-terminal domain"/>
    <property type="match status" value="1"/>
</dbReference>
<feature type="transmembrane region" description="Helical" evidence="1">
    <location>
        <begin position="209"/>
        <end position="229"/>
    </location>
</feature>
<dbReference type="Proteomes" id="UP000003178">
    <property type="component" value="Unassembled WGS sequence"/>
</dbReference>
<feature type="transmembrane region" description="Helical" evidence="1">
    <location>
        <begin position="90"/>
        <end position="112"/>
    </location>
</feature>
<dbReference type="eggNOG" id="COG0642">
    <property type="taxonomic scope" value="Bacteria"/>
</dbReference>
<keyword evidence="4" id="KW-1185">Reference proteome</keyword>
<gene>
    <name evidence="3" type="ORF">CLOHIR_00317</name>
</gene>
<feature type="transmembrane region" description="Helical" evidence="1">
    <location>
        <begin position="118"/>
        <end position="142"/>
    </location>
</feature>
<comment type="caution">
    <text evidence="3">The sequence shown here is derived from an EMBL/GenBank/DDBJ whole genome shotgun (WGS) entry which is preliminary data.</text>
</comment>
<dbReference type="EMBL" id="ABWP01000011">
    <property type="protein sequence ID" value="EEA85979.1"/>
    <property type="molecule type" value="Genomic_DNA"/>
</dbReference>
<sequence>MLDLYNVYRILSSVNMLLFVISFLIFMNKRGYYLKLGKDFRSIVSYIVTAITIIFIGLPFGMVRFQILAAIIIMLNLICRFIYDLDARNTIIISFIYSFLYILLESSIYWMISMSLRYNAYTTCLMDLIISSTIIFIGVCFYNRLNDFYNKNKYKIYISLAVITNALIIVFLNTFSSKIEDFYEILVENNIEYDKMLSTINLSGFIESVFPYILVIINMILIFIFVNYVKLEKENAKMQIVNEKLKMQYKYYLDMEENQKKMRQVYHDMNNHIKNIKSMKSNSSEIDEYIYSIEKEVKENSRVYNTGNTLLDIILFEKNKECLKNEIEFNTLIDFRECDFMEMIDISSIFSNLIDNAIEACAKIDEDQKRYITLRTTSIKGYFVIRCENSKSKNIHSSRDNKGRFITSKKDKFYHGIGIESIKSSINKYGGDIRIKEEEEKFVVSIYLHIYES</sequence>
<evidence type="ECO:0000313" key="4">
    <source>
        <dbReference type="Proteomes" id="UP000003178"/>
    </source>
</evidence>
<dbReference type="SUPFAM" id="SSF55874">
    <property type="entry name" value="ATPase domain of HSP90 chaperone/DNA topoisomerase II/histidine kinase"/>
    <property type="match status" value="1"/>
</dbReference>
<dbReference type="PANTHER" id="PTHR40448:SF1">
    <property type="entry name" value="TWO-COMPONENT SENSOR HISTIDINE KINASE"/>
    <property type="match status" value="1"/>
</dbReference>
<evidence type="ECO:0000259" key="2">
    <source>
        <dbReference type="Pfam" id="PF14501"/>
    </source>
</evidence>
<proteinExistence type="predicted"/>
<dbReference type="RefSeq" id="WP_006439239.1">
    <property type="nucleotide sequence ID" value="NZ_DS995355.1"/>
</dbReference>
<name>B6FWR8_PEPHT</name>
<dbReference type="InterPro" id="IPR032834">
    <property type="entry name" value="NatK-like_C"/>
</dbReference>
<keyword evidence="1" id="KW-0472">Membrane</keyword>
<dbReference type="GO" id="GO:0016301">
    <property type="term" value="F:kinase activity"/>
    <property type="evidence" value="ECO:0007669"/>
    <property type="project" value="UniProtKB-KW"/>
</dbReference>
<feature type="domain" description="Sensor histidine kinase NatK-like C-terminal" evidence="2">
    <location>
        <begin position="341"/>
        <end position="448"/>
    </location>
</feature>
<reference evidence="3 4" key="2">
    <citation type="submission" date="2008-10" db="EMBL/GenBank/DDBJ databases">
        <title>Draft genome sequence of Clostridium hiranonis (DSM 13275).</title>
        <authorList>
            <person name="Sudarsanam P."/>
            <person name="Ley R."/>
            <person name="Guruge J."/>
            <person name="Turnbaugh P.J."/>
            <person name="Mahowald M."/>
            <person name="Liep D."/>
            <person name="Gordon J."/>
        </authorList>
    </citation>
    <scope>NUCLEOTIDE SEQUENCE [LARGE SCALE GENOMIC DNA]</scope>
    <source>
        <strain evidence="3 4">DSM 13275</strain>
    </source>
</reference>
<dbReference type="GO" id="GO:0042802">
    <property type="term" value="F:identical protein binding"/>
    <property type="evidence" value="ECO:0007669"/>
    <property type="project" value="TreeGrafter"/>
</dbReference>
<accession>B6FWR8</accession>
<evidence type="ECO:0000256" key="1">
    <source>
        <dbReference type="SAM" id="Phobius"/>
    </source>
</evidence>
<evidence type="ECO:0000313" key="3">
    <source>
        <dbReference type="EMBL" id="EEA85979.1"/>
    </source>
</evidence>
<feature type="transmembrane region" description="Helical" evidence="1">
    <location>
        <begin position="6"/>
        <end position="28"/>
    </location>
</feature>
<reference evidence="3 4" key="1">
    <citation type="submission" date="2008-09" db="EMBL/GenBank/DDBJ databases">
        <authorList>
            <person name="Fulton L."/>
            <person name="Clifton S."/>
            <person name="Fulton B."/>
            <person name="Xu J."/>
            <person name="Minx P."/>
            <person name="Pepin K.H."/>
            <person name="Johnson M."/>
            <person name="Thiruvilangam P."/>
            <person name="Bhonagiri V."/>
            <person name="Nash W.E."/>
            <person name="Mardis E.R."/>
            <person name="Wilson R.K."/>
        </authorList>
    </citation>
    <scope>NUCLEOTIDE SEQUENCE [LARGE SCALE GENOMIC DNA]</scope>
    <source>
        <strain evidence="3 4">DSM 13275</strain>
    </source>
</reference>
<organism evidence="3 4">
    <name type="scientific">Peptacetobacter hiranonis (strain DSM 13275 / JCM 10541 / KCTC 15199 / TO-931)</name>
    <name type="common">Clostridium hiranonis</name>
    <dbReference type="NCBI Taxonomy" id="500633"/>
    <lineage>
        <taxon>Bacteria</taxon>
        <taxon>Bacillati</taxon>
        <taxon>Bacillota</taxon>
        <taxon>Clostridia</taxon>
        <taxon>Peptostreptococcales</taxon>
        <taxon>Peptostreptococcaceae</taxon>
        <taxon>Peptacetobacter</taxon>
    </lineage>
</organism>
<feature type="transmembrane region" description="Helical" evidence="1">
    <location>
        <begin position="40"/>
        <end position="59"/>
    </location>
</feature>
<dbReference type="InterPro" id="IPR036890">
    <property type="entry name" value="HATPase_C_sf"/>
</dbReference>
<dbReference type="OrthoDB" id="1757740at2"/>
<dbReference type="AlphaFoldDB" id="B6FWR8"/>
<protein>
    <submittedName>
        <fullName evidence="3">Putative sensor histidine kinase VirS</fullName>
    </submittedName>
</protein>
<keyword evidence="3" id="KW-0418">Kinase</keyword>
<feature type="transmembrane region" description="Helical" evidence="1">
    <location>
        <begin position="154"/>
        <end position="175"/>
    </location>
</feature>
<dbReference type="HOGENOM" id="CLU_020211_13_1_9"/>
<dbReference type="CDD" id="cd16935">
    <property type="entry name" value="HATPase_AgrC-ComD-like"/>
    <property type="match status" value="1"/>
</dbReference>
<feature type="transmembrane region" description="Helical" evidence="1">
    <location>
        <begin position="65"/>
        <end position="83"/>
    </location>
</feature>
<keyword evidence="3" id="KW-0808">Transferase</keyword>